<reference evidence="1 2" key="1">
    <citation type="journal article" date="2017" name="Mol. Biol. Evol.">
        <title>The 4-celled Tetrabaena socialis nuclear genome reveals the essential components for genetic control of cell number at the origin of multicellularity in the volvocine lineage.</title>
        <authorList>
            <person name="Featherston J."/>
            <person name="Arakaki Y."/>
            <person name="Hanschen E.R."/>
            <person name="Ferris P.J."/>
            <person name="Michod R.E."/>
            <person name="Olson B.J.S.C."/>
            <person name="Nozaki H."/>
            <person name="Durand P.M."/>
        </authorList>
    </citation>
    <scope>NUCLEOTIDE SEQUENCE [LARGE SCALE GENOMIC DNA]</scope>
    <source>
        <strain evidence="1 2">NIES-571</strain>
    </source>
</reference>
<dbReference type="EMBL" id="PGGS01000211">
    <property type="protein sequence ID" value="PNH06861.1"/>
    <property type="molecule type" value="Genomic_DNA"/>
</dbReference>
<dbReference type="GO" id="GO:0046513">
    <property type="term" value="P:ceramide biosynthetic process"/>
    <property type="evidence" value="ECO:0007669"/>
    <property type="project" value="TreeGrafter"/>
</dbReference>
<evidence type="ECO:0000313" key="1">
    <source>
        <dbReference type="EMBL" id="PNH06861.1"/>
    </source>
</evidence>
<protein>
    <submittedName>
        <fullName evidence="1">Uncharacterized protein</fullName>
    </submittedName>
</protein>
<gene>
    <name evidence="1" type="ORF">TSOC_006730</name>
</gene>
<dbReference type="GO" id="GO:0004620">
    <property type="term" value="F:phospholipase activity"/>
    <property type="evidence" value="ECO:0007669"/>
    <property type="project" value="TreeGrafter"/>
</dbReference>
<evidence type="ECO:0000313" key="2">
    <source>
        <dbReference type="Proteomes" id="UP000236333"/>
    </source>
</evidence>
<keyword evidence="2" id="KW-1185">Reference proteome</keyword>
<dbReference type="AlphaFoldDB" id="A0A2J8A2W5"/>
<dbReference type="PANTHER" id="PTHR12393">
    <property type="entry name" value="SPHINGOMYELIN PHOSPHODIESTERASE RELATED"/>
    <property type="match status" value="1"/>
</dbReference>
<dbReference type="GO" id="GO:0005783">
    <property type="term" value="C:endoplasmic reticulum"/>
    <property type="evidence" value="ECO:0007669"/>
    <property type="project" value="TreeGrafter"/>
</dbReference>
<proteinExistence type="predicted"/>
<dbReference type="SUPFAM" id="SSF48403">
    <property type="entry name" value="Ankyrin repeat"/>
    <property type="match status" value="1"/>
</dbReference>
<dbReference type="Gene3D" id="1.25.40.20">
    <property type="entry name" value="Ankyrin repeat-containing domain"/>
    <property type="match status" value="1"/>
</dbReference>
<sequence length="221" mass="23208">MDWLLARTAVIQGLSDVSRILEAVVGGCDLPTLQRMHHTYLDVRGSKLYGDAQKHVMAATAGSPSADWRVNAEWLEGQGYLRSHCACAEAAQQVDGRDRLEWLQQQRGYPLTFDVVYTAAQHGNADALEFLLAQGVLLVLLSGELPGTATYLAAQGGHLAALKVLHAHGARIDCRAVAAAAGGGHLSVVAWLVEVLGAGCVVLTADVFVGAASSGSAELLA</sequence>
<dbReference type="GO" id="GO:0030149">
    <property type="term" value="P:sphingolipid catabolic process"/>
    <property type="evidence" value="ECO:0007669"/>
    <property type="project" value="TreeGrafter"/>
</dbReference>
<dbReference type="GO" id="GO:0016020">
    <property type="term" value="C:membrane"/>
    <property type="evidence" value="ECO:0007669"/>
    <property type="project" value="TreeGrafter"/>
</dbReference>
<dbReference type="InterPro" id="IPR036770">
    <property type="entry name" value="Ankyrin_rpt-contain_sf"/>
</dbReference>
<dbReference type="PANTHER" id="PTHR12393:SF6">
    <property type="entry name" value="SPHINGOMYELIN PHOSPHODIESTERASE 2"/>
    <property type="match status" value="1"/>
</dbReference>
<dbReference type="GO" id="GO:0071944">
    <property type="term" value="C:cell periphery"/>
    <property type="evidence" value="ECO:0007669"/>
    <property type="project" value="TreeGrafter"/>
</dbReference>
<organism evidence="1 2">
    <name type="scientific">Tetrabaena socialis</name>
    <dbReference type="NCBI Taxonomy" id="47790"/>
    <lineage>
        <taxon>Eukaryota</taxon>
        <taxon>Viridiplantae</taxon>
        <taxon>Chlorophyta</taxon>
        <taxon>core chlorophytes</taxon>
        <taxon>Chlorophyceae</taxon>
        <taxon>CS clade</taxon>
        <taxon>Chlamydomonadales</taxon>
        <taxon>Tetrabaenaceae</taxon>
        <taxon>Tetrabaena</taxon>
    </lineage>
</organism>
<accession>A0A2J8A2W5</accession>
<comment type="caution">
    <text evidence="1">The sequence shown here is derived from an EMBL/GenBank/DDBJ whole genome shotgun (WGS) entry which is preliminary data.</text>
</comment>
<name>A0A2J8A2W5_9CHLO</name>
<dbReference type="Proteomes" id="UP000236333">
    <property type="component" value="Unassembled WGS sequence"/>
</dbReference>